<dbReference type="AlphaFoldDB" id="A0A9X2S6A2"/>
<dbReference type="InterPro" id="IPR032479">
    <property type="entry name" value="DUF5058"/>
</dbReference>
<feature type="transmembrane region" description="Helical" evidence="1">
    <location>
        <begin position="181"/>
        <end position="202"/>
    </location>
</feature>
<reference evidence="2" key="1">
    <citation type="submission" date="2022-07" db="EMBL/GenBank/DDBJ databases">
        <title>Enhanced cultured diversity of the mouse gut microbiota enables custom-made synthetic communities.</title>
        <authorList>
            <person name="Afrizal A."/>
        </authorList>
    </citation>
    <scope>NUCLEOTIDE SEQUENCE</scope>
    <source>
        <strain evidence="2">DSM 29482</strain>
    </source>
</reference>
<feature type="transmembrane region" description="Helical" evidence="1">
    <location>
        <begin position="12"/>
        <end position="31"/>
    </location>
</feature>
<keyword evidence="1" id="KW-0472">Membrane</keyword>
<keyword evidence="1" id="KW-0812">Transmembrane</keyword>
<feature type="transmembrane region" description="Helical" evidence="1">
    <location>
        <begin position="52"/>
        <end position="77"/>
    </location>
</feature>
<keyword evidence="1" id="KW-1133">Transmembrane helix</keyword>
<dbReference type="Proteomes" id="UP001142078">
    <property type="component" value="Unassembled WGS sequence"/>
</dbReference>
<keyword evidence="3" id="KW-1185">Reference proteome</keyword>
<dbReference type="EMBL" id="JANJZL010000002">
    <property type="protein sequence ID" value="MCR2043397.1"/>
    <property type="molecule type" value="Genomic_DNA"/>
</dbReference>
<evidence type="ECO:0000313" key="3">
    <source>
        <dbReference type="Proteomes" id="UP001142078"/>
    </source>
</evidence>
<dbReference type="Pfam" id="PF16481">
    <property type="entry name" value="DUF5058"/>
    <property type="match status" value="1"/>
</dbReference>
<protein>
    <submittedName>
        <fullName evidence="2">DUF5058 family protein</fullName>
    </submittedName>
</protein>
<accession>A0A9X2S6A2</accession>
<dbReference type="RefSeq" id="WP_257490278.1">
    <property type="nucleotide sequence ID" value="NZ_JANJZL010000002.1"/>
</dbReference>
<sequence>MDYLEFANLPMMWVVSAPIVLIALIQALVYLKRAYSAALEIGFDRDMLNRCIRSSIITSIGPSCAIGVGIVGLMKLIGGPMAWQRLSVIGALIFEGPNVAFAAEGLGLTLHEITPMAFAAICWAMGLSGIFWQLNVIFFAPSYDKILHKVTKGDEKILSFIVLSTMMAIFSRNIIPNFLVISRSTFATIIGAGVMVIMTLLCKKLKQDWIAEWTLPVSMLVGMFGALAF</sequence>
<comment type="caution">
    <text evidence="2">The sequence shown here is derived from an EMBL/GenBank/DDBJ whole genome shotgun (WGS) entry which is preliminary data.</text>
</comment>
<proteinExistence type="predicted"/>
<gene>
    <name evidence="2" type="ORF">NSA23_04615</name>
</gene>
<feature type="transmembrane region" description="Helical" evidence="1">
    <location>
        <begin position="116"/>
        <end position="137"/>
    </location>
</feature>
<feature type="transmembrane region" description="Helical" evidence="1">
    <location>
        <begin position="209"/>
        <end position="228"/>
    </location>
</feature>
<organism evidence="2 3">
    <name type="scientific">Anaerosalibacter massiliensis</name>
    <dbReference type="NCBI Taxonomy" id="1347392"/>
    <lineage>
        <taxon>Bacteria</taxon>
        <taxon>Bacillati</taxon>
        <taxon>Bacillota</taxon>
        <taxon>Tissierellia</taxon>
        <taxon>Tissierellales</taxon>
        <taxon>Sporanaerobacteraceae</taxon>
        <taxon>Anaerosalibacter</taxon>
    </lineage>
</organism>
<feature type="transmembrane region" description="Helical" evidence="1">
    <location>
        <begin position="157"/>
        <end position="175"/>
    </location>
</feature>
<evidence type="ECO:0000256" key="1">
    <source>
        <dbReference type="SAM" id="Phobius"/>
    </source>
</evidence>
<evidence type="ECO:0000313" key="2">
    <source>
        <dbReference type="EMBL" id="MCR2043397.1"/>
    </source>
</evidence>
<name>A0A9X2S6A2_9FIRM</name>